<gene>
    <name evidence="1" type="ORF">DPMN_164033</name>
</gene>
<organism evidence="1 2">
    <name type="scientific">Dreissena polymorpha</name>
    <name type="common">Zebra mussel</name>
    <name type="synonym">Mytilus polymorpha</name>
    <dbReference type="NCBI Taxonomy" id="45954"/>
    <lineage>
        <taxon>Eukaryota</taxon>
        <taxon>Metazoa</taxon>
        <taxon>Spiralia</taxon>
        <taxon>Lophotrochozoa</taxon>
        <taxon>Mollusca</taxon>
        <taxon>Bivalvia</taxon>
        <taxon>Autobranchia</taxon>
        <taxon>Heteroconchia</taxon>
        <taxon>Euheterodonta</taxon>
        <taxon>Imparidentia</taxon>
        <taxon>Neoheterodontei</taxon>
        <taxon>Myida</taxon>
        <taxon>Dreissenoidea</taxon>
        <taxon>Dreissenidae</taxon>
        <taxon>Dreissena</taxon>
    </lineage>
</organism>
<dbReference type="AlphaFoldDB" id="A0A9D4ETD1"/>
<sequence>MELVGESDLELFFCFHVPFTVVTLALAGPLSNSYSASVSIGRQGDDEQKPRLLHAWHAPPEESDETCTGGQSGSPLKGLVTPKVSCASFCDGNTSSDDQVTYGAQVGESLPVVFHPA</sequence>
<name>A0A9D4ETD1_DREPO</name>
<proteinExistence type="predicted"/>
<keyword evidence="2" id="KW-1185">Reference proteome</keyword>
<evidence type="ECO:0000313" key="2">
    <source>
        <dbReference type="Proteomes" id="UP000828390"/>
    </source>
</evidence>
<comment type="caution">
    <text evidence="1">The sequence shown here is derived from an EMBL/GenBank/DDBJ whole genome shotgun (WGS) entry which is preliminary data.</text>
</comment>
<accession>A0A9D4ETD1</accession>
<reference evidence="1" key="2">
    <citation type="submission" date="2020-11" db="EMBL/GenBank/DDBJ databases">
        <authorList>
            <person name="McCartney M.A."/>
            <person name="Auch B."/>
            <person name="Kono T."/>
            <person name="Mallez S."/>
            <person name="Becker A."/>
            <person name="Gohl D.M."/>
            <person name="Silverstein K.A.T."/>
            <person name="Koren S."/>
            <person name="Bechman K.B."/>
            <person name="Herman A."/>
            <person name="Abrahante J.E."/>
            <person name="Garbe J."/>
        </authorList>
    </citation>
    <scope>NUCLEOTIDE SEQUENCE</scope>
    <source>
        <strain evidence="1">Duluth1</strain>
        <tissue evidence="1">Whole animal</tissue>
    </source>
</reference>
<evidence type="ECO:0000313" key="1">
    <source>
        <dbReference type="EMBL" id="KAH3785937.1"/>
    </source>
</evidence>
<protein>
    <submittedName>
        <fullName evidence="1">Uncharacterized protein</fullName>
    </submittedName>
</protein>
<dbReference type="EMBL" id="JAIWYP010000008">
    <property type="protein sequence ID" value="KAH3785937.1"/>
    <property type="molecule type" value="Genomic_DNA"/>
</dbReference>
<dbReference type="Proteomes" id="UP000828390">
    <property type="component" value="Unassembled WGS sequence"/>
</dbReference>
<reference evidence="1" key="1">
    <citation type="journal article" date="2019" name="bioRxiv">
        <title>The Genome of the Zebra Mussel, Dreissena polymorpha: A Resource for Invasive Species Research.</title>
        <authorList>
            <person name="McCartney M.A."/>
            <person name="Auch B."/>
            <person name="Kono T."/>
            <person name="Mallez S."/>
            <person name="Zhang Y."/>
            <person name="Obille A."/>
            <person name="Becker A."/>
            <person name="Abrahante J.E."/>
            <person name="Garbe J."/>
            <person name="Badalamenti J.P."/>
            <person name="Herman A."/>
            <person name="Mangelson H."/>
            <person name="Liachko I."/>
            <person name="Sullivan S."/>
            <person name="Sone E.D."/>
            <person name="Koren S."/>
            <person name="Silverstein K.A.T."/>
            <person name="Beckman K.B."/>
            <person name="Gohl D.M."/>
        </authorList>
    </citation>
    <scope>NUCLEOTIDE SEQUENCE</scope>
    <source>
        <strain evidence="1">Duluth1</strain>
        <tissue evidence="1">Whole animal</tissue>
    </source>
</reference>